<dbReference type="Proteomes" id="UP001152867">
    <property type="component" value="Unassembled WGS sequence"/>
</dbReference>
<accession>A0ABT6D9Q6</accession>
<feature type="transmembrane region" description="Helical" evidence="1">
    <location>
        <begin position="51"/>
        <end position="70"/>
    </location>
</feature>
<gene>
    <name evidence="2" type="ORF">NNA32_05940</name>
</gene>
<keyword evidence="1" id="KW-0472">Membrane</keyword>
<proteinExistence type="predicted"/>
<keyword evidence="1" id="KW-1133">Transmembrane helix</keyword>
<reference evidence="2" key="1">
    <citation type="submission" date="2022-06" db="EMBL/GenBank/DDBJ databases">
        <title>Antifungal cultures and metabolites of lactic acid bacteria for use in dairy fermentations.</title>
        <authorList>
            <person name="Zhao Z."/>
            <person name="Gaenzle M."/>
        </authorList>
    </citation>
    <scope>NUCLEOTIDE SEQUENCE</scope>
    <source>
        <strain evidence="2">FUA3126</strain>
    </source>
</reference>
<evidence type="ECO:0000313" key="2">
    <source>
        <dbReference type="EMBL" id="MDF9913791.1"/>
    </source>
</evidence>
<evidence type="ECO:0000256" key="1">
    <source>
        <dbReference type="SAM" id="Phobius"/>
    </source>
</evidence>
<feature type="transmembrane region" description="Helical" evidence="1">
    <location>
        <begin position="17"/>
        <end position="39"/>
    </location>
</feature>
<organism evidence="2 3">
    <name type="scientific">Furfurilactobacillus milii</name>
    <dbReference type="NCBI Taxonomy" id="2888272"/>
    <lineage>
        <taxon>Bacteria</taxon>
        <taxon>Bacillati</taxon>
        <taxon>Bacillota</taxon>
        <taxon>Bacilli</taxon>
        <taxon>Lactobacillales</taxon>
        <taxon>Lactobacillaceae</taxon>
        <taxon>Furfurilactobacillus</taxon>
    </lineage>
</organism>
<dbReference type="EMBL" id="JANDJP010000005">
    <property type="protein sequence ID" value="MDF9913791.1"/>
    <property type="molecule type" value="Genomic_DNA"/>
</dbReference>
<sequence>MSGILIPISLFTKVFSYGLPGTIAGLPFVALFILVLFQASQRTDTLVKPHIPRATILYVLLVLVLQFWAIGRSYETYGDSIQGIGVSTSFVDIIGLVVTVILAYYAIQLTVVTSKNILTFIRSTIVTLIVFELVVLIPQIIAAVTPYMHGWVNLMGTLFEKRWHGRNFYDNGSYATTMGRINGFEAEAGYLAGQVGLTFLPLLISGIANHFNFWSSTDKSKKSQFIIEVTFIVTLLILFFAKTTTGFIVIGLSLILLFWKANHHDRLILTFLGLISVLFMIIAYVTFPVVRHLLNQYLFQKSGTENRAGGTIALLKTFLDHPFIGIGNGWAGPYLVQNAPAWSKNNWEYVNVYAISGYPVLSVWGGWLAQYGAILVLPPLAYLYKKLSNVIGFKKSFVKNKKSDAQIVLYNVTSDAFEIFLIMFFVLSLLVFSWSEYYILICIFFYIQSLKILKVQIEKE</sequence>
<dbReference type="RefSeq" id="WP_178942225.1">
    <property type="nucleotide sequence ID" value="NZ_JAIWJF010000005.1"/>
</dbReference>
<keyword evidence="3" id="KW-1185">Reference proteome</keyword>
<feature type="transmembrane region" description="Helical" evidence="1">
    <location>
        <begin position="188"/>
        <end position="211"/>
    </location>
</feature>
<feature type="transmembrane region" description="Helical" evidence="1">
    <location>
        <begin position="90"/>
        <end position="113"/>
    </location>
</feature>
<evidence type="ECO:0000313" key="3">
    <source>
        <dbReference type="Proteomes" id="UP001152867"/>
    </source>
</evidence>
<feature type="transmembrane region" description="Helical" evidence="1">
    <location>
        <begin position="246"/>
        <end position="261"/>
    </location>
</feature>
<protein>
    <recommendedName>
        <fullName evidence="4">O-antigen polymerase</fullName>
    </recommendedName>
</protein>
<feature type="transmembrane region" description="Helical" evidence="1">
    <location>
        <begin position="268"/>
        <end position="287"/>
    </location>
</feature>
<keyword evidence="1" id="KW-0812">Transmembrane</keyword>
<feature type="transmembrane region" description="Helical" evidence="1">
    <location>
        <begin position="405"/>
        <end position="431"/>
    </location>
</feature>
<feature type="transmembrane region" description="Helical" evidence="1">
    <location>
        <begin position="125"/>
        <end position="148"/>
    </location>
</feature>
<name>A0ABT6D9Q6_9LACO</name>
<comment type="caution">
    <text evidence="2">The sequence shown here is derived from an EMBL/GenBank/DDBJ whole genome shotgun (WGS) entry which is preliminary data.</text>
</comment>
<evidence type="ECO:0008006" key="4">
    <source>
        <dbReference type="Google" id="ProtNLM"/>
    </source>
</evidence>